<feature type="compositionally biased region" description="Low complexity" evidence="1">
    <location>
        <begin position="35"/>
        <end position="45"/>
    </location>
</feature>
<protein>
    <submittedName>
        <fullName evidence="2">Uncharacterized protein</fullName>
    </submittedName>
</protein>
<sequence>MQENHSLEILSGNHSTEILSGARQKMQGEGGGGRATARASSSVNRGVRRRRPFLPPPLRASEREDASPTFGNPSLPLRPRPRRPPTPPPSPALT</sequence>
<reference evidence="2" key="1">
    <citation type="submission" date="2014-09" db="EMBL/GenBank/DDBJ databases">
        <authorList>
            <person name="Magalhaes I.L.F."/>
            <person name="Oliveira U."/>
            <person name="Santos F.R."/>
            <person name="Vidigal T.H.D.A."/>
            <person name="Brescovit A.D."/>
            <person name="Santos A.J."/>
        </authorList>
    </citation>
    <scope>NUCLEOTIDE SEQUENCE</scope>
    <source>
        <tissue evidence="2">Shoot tissue taken approximately 20 cm above the soil surface</tissue>
    </source>
</reference>
<evidence type="ECO:0000256" key="1">
    <source>
        <dbReference type="SAM" id="MobiDB-lite"/>
    </source>
</evidence>
<feature type="compositionally biased region" description="Pro residues" evidence="1">
    <location>
        <begin position="84"/>
        <end position="94"/>
    </location>
</feature>
<proteinExistence type="predicted"/>
<name>A0A0A9TNK4_ARUDO</name>
<feature type="region of interest" description="Disordered" evidence="1">
    <location>
        <begin position="1"/>
        <end position="94"/>
    </location>
</feature>
<accession>A0A0A9TNK4</accession>
<reference evidence="2" key="2">
    <citation type="journal article" date="2015" name="Data Brief">
        <title>Shoot transcriptome of the giant reed, Arundo donax.</title>
        <authorList>
            <person name="Barrero R.A."/>
            <person name="Guerrero F.D."/>
            <person name="Moolhuijzen P."/>
            <person name="Goolsby J.A."/>
            <person name="Tidwell J."/>
            <person name="Bellgard S.E."/>
            <person name="Bellgard M.I."/>
        </authorList>
    </citation>
    <scope>NUCLEOTIDE SEQUENCE</scope>
    <source>
        <tissue evidence="2">Shoot tissue taken approximately 20 cm above the soil surface</tissue>
    </source>
</reference>
<evidence type="ECO:0000313" key="2">
    <source>
        <dbReference type="EMBL" id="JAD38233.1"/>
    </source>
</evidence>
<organism evidence="2">
    <name type="scientific">Arundo donax</name>
    <name type="common">Giant reed</name>
    <name type="synonym">Donax arundinaceus</name>
    <dbReference type="NCBI Taxonomy" id="35708"/>
    <lineage>
        <taxon>Eukaryota</taxon>
        <taxon>Viridiplantae</taxon>
        <taxon>Streptophyta</taxon>
        <taxon>Embryophyta</taxon>
        <taxon>Tracheophyta</taxon>
        <taxon>Spermatophyta</taxon>
        <taxon>Magnoliopsida</taxon>
        <taxon>Liliopsida</taxon>
        <taxon>Poales</taxon>
        <taxon>Poaceae</taxon>
        <taxon>PACMAD clade</taxon>
        <taxon>Arundinoideae</taxon>
        <taxon>Arundineae</taxon>
        <taxon>Arundo</taxon>
    </lineage>
</organism>
<dbReference type="AlphaFoldDB" id="A0A0A9TNK4"/>
<dbReference type="EMBL" id="GBRH01259662">
    <property type="protein sequence ID" value="JAD38233.1"/>
    <property type="molecule type" value="Transcribed_RNA"/>
</dbReference>